<feature type="transmembrane region" description="Helical" evidence="5">
    <location>
        <begin position="12"/>
        <end position="37"/>
    </location>
</feature>
<keyword evidence="3 5" id="KW-1133">Transmembrane helix</keyword>
<evidence type="ECO:0000259" key="6">
    <source>
        <dbReference type="Pfam" id="PF04932"/>
    </source>
</evidence>
<feature type="domain" description="O-antigen ligase-related" evidence="6">
    <location>
        <begin position="226"/>
        <end position="374"/>
    </location>
</feature>
<feature type="transmembrane region" description="Helical" evidence="5">
    <location>
        <begin position="126"/>
        <end position="143"/>
    </location>
</feature>
<feature type="transmembrane region" description="Helical" evidence="5">
    <location>
        <begin position="44"/>
        <end position="61"/>
    </location>
</feature>
<evidence type="ECO:0000256" key="1">
    <source>
        <dbReference type="ARBA" id="ARBA00004141"/>
    </source>
</evidence>
<dbReference type="GO" id="GO:0016020">
    <property type="term" value="C:membrane"/>
    <property type="evidence" value="ECO:0007669"/>
    <property type="project" value="UniProtKB-SubCell"/>
</dbReference>
<dbReference type="AlphaFoldDB" id="A0A538TSD2"/>
<keyword evidence="4 5" id="KW-0472">Membrane</keyword>
<evidence type="ECO:0000256" key="5">
    <source>
        <dbReference type="SAM" id="Phobius"/>
    </source>
</evidence>
<feature type="transmembrane region" description="Helical" evidence="5">
    <location>
        <begin position="99"/>
        <end position="120"/>
    </location>
</feature>
<organism evidence="7 8">
    <name type="scientific">Eiseniibacteriota bacterium</name>
    <dbReference type="NCBI Taxonomy" id="2212470"/>
    <lineage>
        <taxon>Bacteria</taxon>
        <taxon>Candidatus Eiseniibacteriota</taxon>
    </lineage>
</organism>
<comment type="caution">
    <text evidence="7">The sequence shown here is derived from an EMBL/GenBank/DDBJ whole genome shotgun (WGS) entry which is preliminary data.</text>
</comment>
<evidence type="ECO:0000256" key="3">
    <source>
        <dbReference type="ARBA" id="ARBA00022989"/>
    </source>
</evidence>
<feature type="transmembrane region" description="Helical" evidence="5">
    <location>
        <begin position="267"/>
        <end position="286"/>
    </location>
</feature>
<gene>
    <name evidence="7" type="ORF">E6K77_00930</name>
</gene>
<keyword evidence="2 5" id="KW-0812">Transmembrane</keyword>
<sequence length="460" mass="49314">MIVGIALAEALLLGIGFALDQPLLGVMTAGALTYALLAYRHPNLAWVLVWLAFPFAIEMVIPGGHALYVPTEPMIALAILAWSVRVLAGKPIRLPRSSLHAPLAVLAALTLLSVATSAFPGLGLKGLIAASGYVVFAYLYCFLNCHDAATVERSVPWIVGSGAVWGLFGTIRVLQQGLTLQHAYGAARPFFTEHGVYAAYLAMILPLALLFALERRGSTRVMYAGASLALALGIGFSLTRAAWISLAIVLPLTAALWFWWRRRLKPMALLAGLSVIVCCVILGVGAGGRITKHAGSIAATEDASNLERFNRWMAAVEMVRDRPLLGMGYASYPHMYTQYRRKLIITELAFVHSGAHSEIFRLLSEGGVLGFLAAMWLVGAAAVLGLRIFRRSDDQRARLIALASLAGLGTYAIHGFFRTYIDLEKVAVPFWAGLGVLAALGREFDPADGSLSGRTPGTGT</sequence>
<dbReference type="InterPro" id="IPR007016">
    <property type="entry name" value="O-antigen_ligase-rel_domated"/>
</dbReference>
<accession>A0A538TSD2</accession>
<proteinExistence type="predicted"/>
<feature type="transmembrane region" description="Helical" evidence="5">
    <location>
        <begin position="242"/>
        <end position="260"/>
    </location>
</feature>
<evidence type="ECO:0000313" key="7">
    <source>
        <dbReference type="EMBL" id="TMQ66524.1"/>
    </source>
</evidence>
<dbReference type="Proteomes" id="UP000317366">
    <property type="component" value="Unassembled WGS sequence"/>
</dbReference>
<dbReference type="PANTHER" id="PTHR37422:SF13">
    <property type="entry name" value="LIPOPOLYSACCHARIDE BIOSYNTHESIS PROTEIN PA4999-RELATED"/>
    <property type="match status" value="1"/>
</dbReference>
<feature type="transmembrane region" description="Helical" evidence="5">
    <location>
        <begin position="155"/>
        <end position="174"/>
    </location>
</feature>
<protein>
    <recommendedName>
        <fullName evidence="6">O-antigen ligase-related domain-containing protein</fullName>
    </recommendedName>
</protein>
<evidence type="ECO:0000256" key="2">
    <source>
        <dbReference type="ARBA" id="ARBA00022692"/>
    </source>
</evidence>
<reference evidence="7 8" key="1">
    <citation type="journal article" date="2019" name="Nat. Microbiol.">
        <title>Mediterranean grassland soil C-N compound turnover is dependent on rainfall and depth, and is mediated by genomically divergent microorganisms.</title>
        <authorList>
            <person name="Diamond S."/>
            <person name="Andeer P.F."/>
            <person name="Li Z."/>
            <person name="Crits-Christoph A."/>
            <person name="Burstein D."/>
            <person name="Anantharaman K."/>
            <person name="Lane K.R."/>
            <person name="Thomas B.C."/>
            <person name="Pan C."/>
            <person name="Northen T.R."/>
            <person name="Banfield J.F."/>
        </authorList>
    </citation>
    <scope>NUCLEOTIDE SEQUENCE [LARGE SCALE GENOMIC DNA]</scope>
    <source>
        <strain evidence="7">WS_7</strain>
    </source>
</reference>
<comment type="subcellular location">
    <subcellularLocation>
        <location evidence="1">Membrane</location>
        <topology evidence="1">Multi-pass membrane protein</topology>
    </subcellularLocation>
</comment>
<dbReference type="InterPro" id="IPR051533">
    <property type="entry name" value="WaaL-like"/>
</dbReference>
<feature type="transmembrane region" description="Helical" evidence="5">
    <location>
        <begin position="220"/>
        <end position="236"/>
    </location>
</feature>
<feature type="transmembrane region" description="Helical" evidence="5">
    <location>
        <begin position="67"/>
        <end position="87"/>
    </location>
</feature>
<evidence type="ECO:0000313" key="8">
    <source>
        <dbReference type="Proteomes" id="UP000317366"/>
    </source>
</evidence>
<evidence type="ECO:0000256" key="4">
    <source>
        <dbReference type="ARBA" id="ARBA00023136"/>
    </source>
</evidence>
<feature type="transmembrane region" description="Helical" evidence="5">
    <location>
        <begin position="194"/>
        <end position="213"/>
    </location>
</feature>
<feature type="transmembrane region" description="Helical" evidence="5">
    <location>
        <begin position="368"/>
        <end position="387"/>
    </location>
</feature>
<name>A0A538TSD2_UNCEI</name>
<dbReference type="PANTHER" id="PTHR37422">
    <property type="entry name" value="TEICHURONIC ACID BIOSYNTHESIS PROTEIN TUAE"/>
    <property type="match status" value="1"/>
</dbReference>
<dbReference type="Pfam" id="PF04932">
    <property type="entry name" value="Wzy_C"/>
    <property type="match status" value="1"/>
</dbReference>
<dbReference type="EMBL" id="VBOX01000007">
    <property type="protein sequence ID" value="TMQ66524.1"/>
    <property type="molecule type" value="Genomic_DNA"/>
</dbReference>
<feature type="transmembrane region" description="Helical" evidence="5">
    <location>
        <begin position="399"/>
        <end position="420"/>
    </location>
</feature>